<dbReference type="OrthoDB" id="428441at2759"/>
<evidence type="ECO:0000313" key="3">
    <source>
        <dbReference type="Proteomes" id="UP000604046"/>
    </source>
</evidence>
<organism evidence="2 3">
    <name type="scientific">Symbiodinium natans</name>
    <dbReference type="NCBI Taxonomy" id="878477"/>
    <lineage>
        <taxon>Eukaryota</taxon>
        <taxon>Sar</taxon>
        <taxon>Alveolata</taxon>
        <taxon>Dinophyceae</taxon>
        <taxon>Suessiales</taxon>
        <taxon>Symbiodiniaceae</taxon>
        <taxon>Symbiodinium</taxon>
    </lineage>
</organism>
<accession>A0A812LMD0</accession>
<proteinExistence type="predicted"/>
<reference evidence="2" key="1">
    <citation type="submission" date="2021-02" db="EMBL/GenBank/DDBJ databases">
        <authorList>
            <person name="Dougan E. K."/>
            <person name="Rhodes N."/>
            <person name="Thang M."/>
            <person name="Chan C."/>
        </authorList>
    </citation>
    <scope>NUCLEOTIDE SEQUENCE</scope>
</reference>
<dbReference type="EMBL" id="CAJNDS010001140">
    <property type="protein sequence ID" value="CAE7249360.1"/>
    <property type="molecule type" value="Genomic_DNA"/>
</dbReference>
<dbReference type="PROSITE" id="PS51257">
    <property type="entry name" value="PROKAR_LIPOPROTEIN"/>
    <property type="match status" value="1"/>
</dbReference>
<gene>
    <name evidence="2" type="ORF">SNAT2548_LOCUS12145</name>
</gene>
<sequence length="283" mass="30740">MGRVAEITPEFGAMAELVLSPPTALACRERHVDAHRDRANAASTPFRKKPSVQRGSSSASRARDRSSKVHKSSGLPVASGSQAEQEKKTKKDMSAKEKKGASKKRRATTSSSSSSSSSSSPPSKKKRKQKANINKKEESPPPSSSSATKSKKREKKQKKYKKDELPEPGKKRESPPPASRSKEPGRRTVDTVAVLKIHRINAISADGKGVVKEDAPVDEVALVEEEETVAAAVARLMEAQGSQSDAPNWEIRAMNDDFVLREMQPDVTFARDCTRVALVRKGG</sequence>
<keyword evidence="3" id="KW-1185">Reference proteome</keyword>
<feature type="compositionally biased region" description="Basic and acidic residues" evidence="1">
    <location>
        <begin position="161"/>
        <end position="189"/>
    </location>
</feature>
<dbReference type="Proteomes" id="UP000604046">
    <property type="component" value="Unassembled WGS sequence"/>
</dbReference>
<protein>
    <submittedName>
        <fullName evidence="2">Uncharacterized protein</fullName>
    </submittedName>
</protein>
<feature type="compositionally biased region" description="Basic and acidic residues" evidence="1">
    <location>
        <begin position="29"/>
        <end position="39"/>
    </location>
</feature>
<feature type="compositionally biased region" description="Basic and acidic residues" evidence="1">
    <location>
        <begin position="84"/>
        <end position="100"/>
    </location>
</feature>
<feature type="region of interest" description="Disordered" evidence="1">
    <location>
        <begin position="29"/>
        <end position="189"/>
    </location>
</feature>
<feature type="compositionally biased region" description="Basic residues" evidence="1">
    <location>
        <begin position="149"/>
        <end position="160"/>
    </location>
</feature>
<evidence type="ECO:0000313" key="2">
    <source>
        <dbReference type="EMBL" id="CAE7249360.1"/>
    </source>
</evidence>
<dbReference type="AlphaFoldDB" id="A0A812LMD0"/>
<comment type="caution">
    <text evidence="2">The sequence shown here is derived from an EMBL/GenBank/DDBJ whole genome shotgun (WGS) entry which is preliminary data.</text>
</comment>
<evidence type="ECO:0000256" key="1">
    <source>
        <dbReference type="SAM" id="MobiDB-lite"/>
    </source>
</evidence>
<name>A0A812LMD0_9DINO</name>
<feature type="compositionally biased region" description="Low complexity" evidence="1">
    <location>
        <begin position="108"/>
        <end position="122"/>
    </location>
</feature>